<gene>
    <name evidence="1" type="ORF">EJQ19_17410</name>
</gene>
<dbReference type="EMBL" id="RXHU01000050">
    <property type="protein sequence ID" value="RTE08472.1"/>
    <property type="molecule type" value="Genomic_DNA"/>
</dbReference>
<protein>
    <submittedName>
        <fullName evidence="1">Uncharacterized protein</fullName>
    </submittedName>
</protein>
<dbReference type="OrthoDB" id="1797524at2"/>
<accession>A0A430JBR3</accession>
<sequence length="161" mass="18591">MSLYNFIAADQPLTEIDLTGAVWKKVKEIKQMDSPPSGPVSWDELDDELEVMVVASHGMMNALQIAVCTNPPYGLEHYISKPYIYWLGGHTDEKWKTQLLSYVEEHCREITGEIELWSIWFHESVQPIAARTQRLAELDAQDLDWLLCMNRCLTLLPERQL</sequence>
<keyword evidence="2" id="KW-1185">Reference proteome</keyword>
<dbReference type="Proteomes" id="UP000276128">
    <property type="component" value="Unassembled WGS sequence"/>
</dbReference>
<reference evidence="1 2" key="1">
    <citation type="submission" date="2018-12" db="EMBL/GenBank/DDBJ databases">
        <title>Bacillus ochoae sp. nov., Paenibacillus whitsoniae sp. nov., Paenibacillus spiritus sp. nov. Isolated from the Mars Exploration Rover during spacecraft assembly.</title>
        <authorList>
            <person name="Seuylemezian A."/>
            <person name="Vaishampayan P."/>
        </authorList>
    </citation>
    <scope>NUCLEOTIDE SEQUENCE [LARGE SCALE GENOMIC DNA]</scope>
    <source>
        <strain evidence="1 2">MER 54</strain>
    </source>
</reference>
<proteinExistence type="predicted"/>
<comment type="caution">
    <text evidence="1">The sequence shown here is derived from an EMBL/GenBank/DDBJ whole genome shotgun (WGS) entry which is preliminary data.</text>
</comment>
<dbReference type="AlphaFoldDB" id="A0A430JBR3"/>
<dbReference type="RefSeq" id="WP_126142511.1">
    <property type="nucleotide sequence ID" value="NZ_RXHU01000050.1"/>
</dbReference>
<name>A0A430JBR3_9BACL</name>
<evidence type="ECO:0000313" key="2">
    <source>
        <dbReference type="Proteomes" id="UP000276128"/>
    </source>
</evidence>
<evidence type="ECO:0000313" key="1">
    <source>
        <dbReference type="EMBL" id="RTE08472.1"/>
    </source>
</evidence>
<organism evidence="1 2">
    <name type="scientific">Paenibacillus whitsoniae</name>
    <dbReference type="NCBI Taxonomy" id="2496558"/>
    <lineage>
        <taxon>Bacteria</taxon>
        <taxon>Bacillati</taxon>
        <taxon>Bacillota</taxon>
        <taxon>Bacilli</taxon>
        <taxon>Bacillales</taxon>
        <taxon>Paenibacillaceae</taxon>
        <taxon>Paenibacillus</taxon>
    </lineage>
</organism>